<feature type="transmembrane region" description="Helical" evidence="11">
    <location>
        <begin position="21"/>
        <end position="40"/>
    </location>
</feature>
<accession>A0A4D7BUJ4</accession>
<comment type="catalytic activity">
    <reaction evidence="1">
        <text>ATP + protein L-histidine = ADP + protein N-phospho-L-histidine.</text>
        <dbReference type="EC" id="2.7.13.3"/>
    </reaction>
</comment>
<keyword evidence="7 14" id="KW-0418">Kinase</keyword>
<evidence type="ECO:0000256" key="9">
    <source>
        <dbReference type="ARBA" id="ARBA00023012"/>
    </source>
</evidence>
<feature type="domain" description="Histidine kinase" evidence="12">
    <location>
        <begin position="256"/>
        <end position="460"/>
    </location>
</feature>
<evidence type="ECO:0000256" key="6">
    <source>
        <dbReference type="ARBA" id="ARBA00022692"/>
    </source>
</evidence>
<dbReference type="InterPro" id="IPR003594">
    <property type="entry name" value="HATPase_dom"/>
</dbReference>
<dbReference type="EC" id="2.7.13.3" evidence="3"/>
<dbReference type="Pfam" id="PF02518">
    <property type="entry name" value="HATPase_c"/>
    <property type="match status" value="1"/>
</dbReference>
<dbReference type="EMBL" id="CP039704">
    <property type="protein sequence ID" value="QCI79239.1"/>
    <property type="molecule type" value="Genomic_DNA"/>
</dbReference>
<evidence type="ECO:0000256" key="3">
    <source>
        <dbReference type="ARBA" id="ARBA00012438"/>
    </source>
</evidence>
<keyword evidence="6 11" id="KW-0812">Transmembrane</keyword>
<evidence type="ECO:0000313" key="15">
    <source>
        <dbReference type="Proteomes" id="UP000298714"/>
    </source>
</evidence>
<dbReference type="PANTHER" id="PTHR45436">
    <property type="entry name" value="SENSOR HISTIDINE KINASE YKOH"/>
    <property type="match status" value="1"/>
</dbReference>
<evidence type="ECO:0000256" key="11">
    <source>
        <dbReference type="SAM" id="Phobius"/>
    </source>
</evidence>
<dbReference type="InterPro" id="IPR003660">
    <property type="entry name" value="HAMP_dom"/>
</dbReference>
<dbReference type="Proteomes" id="UP000298714">
    <property type="component" value="Chromosome"/>
</dbReference>
<name>A0A4D7BUJ4_9SPHN</name>
<feature type="transmembrane region" description="Helical" evidence="11">
    <location>
        <begin position="176"/>
        <end position="201"/>
    </location>
</feature>
<dbReference type="PANTHER" id="PTHR45436:SF5">
    <property type="entry name" value="SENSOR HISTIDINE KINASE TRCS"/>
    <property type="match status" value="1"/>
</dbReference>
<evidence type="ECO:0000256" key="4">
    <source>
        <dbReference type="ARBA" id="ARBA00022553"/>
    </source>
</evidence>
<dbReference type="PRINTS" id="PR00344">
    <property type="entry name" value="BCTRLSENSOR"/>
</dbReference>
<dbReference type="SMART" id="SM00387">
    <property type="entry name" value="HATPase_c"/>
    <property type="match status" value="1"/>
</dbReference>
<dbReference type="KEGG" id="hgn:E6W36_05745"/>
<keyword evidence="9" id="KW-0902">Two-component regulatory system</keyword>
<dbReference type="GO" id="GO:0005886">
    <property type="term" value="C:plasma membrane"/>
    <property type="evidence" value="ECO:0007669"/>
    <property type="project" value="TreeGrafter"/>
</dbReference>
<evidence type="ECO:0000256" key="8">
    <source>
        <dbReference type="ARBA" id="ARBA00022989"/>
    </source>
</evidence>
<protein>
    <recommendedName>
        <fullName evidence="3">histidine kinase</fullName>
        <ecNumber evidence="3">2.7.13.3</ecNumber>
    </recommendedName>
</protein>
<dbReference type="SUPFAM" id="SSF55874">
    <property type="entry name" value="ATPase domain of HSP90 chaperone/DNA topoisomerase II/histidine kinase"/>
    <property type="match status" value="1"/>
</dbReference>
<evidence type="ECO:0000259" key="12">
    <source>
        <dbReference type="PROSITE" id="PS50109"/>
    </source>
</evidence>
<dbReference type="Gene3D" id="3.30.565.10">
    <property type="entry name" value="Histidine kinase-like ATPase, C-terminal domain"/>
    <property type="match status" value="1"/>
</dbReference>
<dbReference type="PROSITE" id="PS50885">
    <property type="entry name" value="HAMP"/>
    <property type="match status" value="1"/>
</dbReference>
<gene>
    <name evidence="14" type="ORF">E6W36_05745</name>
</gene>
<evidence type="ECO:0000256" key="2">
    <source>
        <dbReference type="ARBA" id="ARBA00004370"/>
    </source>
</evidence>
<keyword evidence="15" id="KW-1185">Reference proteome</keyword>
<reference evidence="15" key="1">
    <citation type="submission" date="2019-04" db="EMBL/GenBank/DDBJ databases">
        <title>Complete genome sequence of Sphingomonas sp. W1-2-3.</title>
        <authorList>
            <person name="Im W.T."/>
        </authorList>
    </citation>
    <scope>NUCLEOTIDE SEQUENCE [LARGE SCALE GENOMIC DNA]</scope>
    <source>
        <strain evidence="15">W1-2-3</strain>
    </source>
</reference>
<keyword evidence="4" id="KW-0597">Phosphoprotein</keyword>
<sequence>MNRAKSSVHILLQRGSLSRRILALAIGFLLPVLLGGGLALDRVLANALTQAFDEQLQDALASLMGAADLQPDGSVQLQRPLADQRFAEPYSGKYWQISTVGAPPLRSRSLWDRALATELADVRFREPARRIATLGDERLRLLEQDAVLAGSRRVYRFVVAVDAARLEAQIAGYRRVLLWSVAALGVAMLLLVGLLAAYGLWPLRRIREGIVAVRAGASKRMSGGFPPEVQPLVDELNALLDHTDAQADEARTHAGNLAHALKTPMTVLLNEASAGRTPLAATVTSEVMRMKRHVDHHLARARALGRRAALGARTKVWPSLESLQRAMTRIYAERGVAVALSGDQTLAYRGERQDLEEMLGNLMDNACKYGGGRVRVSIERDVSAPSTLALLIEDNGPGLTPEQQARVFQRGERLDQQQPGSGIGLAIVRDLAALCGGGVTLGASAALGGLSVCLRLPAAD</sequence>
<keyword evidence="8 11" id="KW-1133">Transmembrane helix</keyword>
<comment type="subcellular location">
    <subcellularLocation>
        <location evidence="2">Membrane</location>
    </subcellularLocation>
</comment>
<dbReference type="RefSeq" id="WP_222874069.1">
    <property type="nucleotide sequence ID" value="NZ_CP039704.1"/>
</dbReference>
<keyword evidence="10 11" id="KW-0472">Membrane</keyword>
<evidence type="ECO:0000256" key="5">
    <source>
        <dbReference type="ARBA" id="ARBA00022679"/>
    </source>
</evidence>
<feature type="domain" description="HAMP" evidence="13">
    <location>
        <begin position="197"/>
        <end position="248"/>
    </location>
</feature>
<evidence type="ECO:0000256" key="7">
    <source>
        <dbReference type="ARBA" id="ARBA00022777"/>
    </source>
</evidence>
<dbReference type="InterPro" id="IPR005467">
    <property type="entry name" value="His_kinase_dom"/>
</dbReference>
<evidence type="ECO:0000259" key="13">
    <source>
        <dbReference type="PROSITE" id="PS50885"/>
    </source>
</evidence>
<keyword evidence="5" id="KW-0808">Transferase</keyword>
<dbReference type="GO" id="GO:0000160">
    <property type="term" value="P:phosphorelay signal transduction system"/>
    <property type="evidence" value="ECO:0007669"/>
    <property type="project" value="UniProtKB-KW"/>
</dbReference>
<proteinExistence type="predicted"/>
<dbReference type="GO" id="GO:0004673">
    <property type="term" value="F:protein histidine kinase activity"/>
    <property type="evidence" value="ECO:0007669"/>
    <property type="project" value="UniProtKB-EC"/>
</dbReference>
<dbReference type="AlphaFoldDB" id="A0A4D7BUJ4"/>
<dbReference type="InterPro" id="IPR050428">
    <property type="entry name" value="TCS_sensor_his_kinase"/>
</dbReference>
<dbReference type="InterPro" id="IPR004358">
    <property type="entry name" value="Sig_transdc_His_kin-like_C"/>
</dbReference>
<evidence type="ECO:0000313" key="14">
    <source>
        <dbReference type="EMBL" id="QCI79239.1"/>
    </source>
</evidence>
<organism evidence="14 15">
    <name type="scientific">Hankyongella ginsenosidimutans</name>
    <dbReference type="NCBI Taxonomy" id="1763828"/>
    <lineage>
        <taxon>Bacteria</taxon>
        <taxon>Pseudomonadati</taxon>
        <taxon>Pseudomonadota</taxon>
        <taxon>Alphaproteobacteria</taxon>
        <taxon>Sphingomonadales</taxon>
        <taxon>Sphingomonadaceae</taxon>
        <taxon>Hankyongella</taxon>
    </lineage>
</organism>
<dbReference type="PROSITE" id="PS50109">
    <property type="entry name" value="HIS_KIN"/>
    <property type="match status" value="1"/>
</dbReference>
<dbReference type="InterPro" id="IPR036890">
    <property type="entry name" value="HATPase_C_sf"/>
</dbReference>
<evidence type="ECO:0000256" key="1">
    <source>
        <dbReference type="ARBA" id="ARBA00000085"/>
    </source>
</evidence>
<evidence type="ECO:0000256" key="10">
    <source>
        <dbReference type="ARBA" id="ARBA00023136"/>
    </source>
</evidence>